<dbReference type="STRING" id="1801750.A3B85_02360"/>
<gene>
    <name evidence="1" type="ORF">A3B85_02360</name>
</gene>
<dbReference type="EMBL" id="MFUA01000005">
    <property type="protein sequence ID" value="OGI77607.1"/>
    <property type="molecule type" value="Genomic_DNA"/>
</dbReference>
<organism evidence="1 2">
    <name type="scientific">Candidatus Nomurabacteria bacterium RIFCSPHIGHO2_02_FULL_37_13</name>
    <dbReference type="NCBI Taxonomy" id="1801750"/>
    <lineage>
        <taxon>Bacteria</taxon>
        <taxon>Candidatus Nomuraibacteriota</taxon>
    </lineage>
</organism>
<comment type="caution">
    <text evidence="1">The sequence shown here is derived from an EMBL/GenBank/DDBJ whole genome shotgun (WGS) entry which is preliminary data.</text>
</comment>
<accession>A0A1F6W6P9</accession>
<dbReference type="AlphaFoldDB" id="A0A1F6W6P9"/>
<name>A0A1F6W6P9_9BACT</name>
<reference evidence="1 2" key="1">
    <citation type="journal article" date="2016" name="Nat. Commun.">
        <title>Thousands of microbial genomes shed light on interconnected biogeochemical processes in an aquifer system.</title>
        <authorList>
            <person name="Anantharaman K."/>
            <person name="Brown C.T."/>
            <person name="Hug L.A."/>
            <person name="Sharon I."/>
            <person name="Castelle C.J."/>
            <person name="Probst A.J."/>
            <person name="Thomas B.C."/>
            <person name="Singh A."/>
            <person name="Wilkins M.J."/>
            <person name="Karaoz U."/>
            <person name="Brodie E.L."/>
            <person name="Williams K.H."/>
            <person name="Hubbard S.S."/>
            <person name="Banfield J.F."/>
        </authorList>
    </citation>
    <scope>NUCLEOTIDE SEQUENCE [LARGE SCALE GENOMIC DNA]</scope>
</reference>
<protein>
    <submittedName>
        <fullName evidence="1">Uncharacterized protein</fullName>
    </submittedName>
</protein>
<evidence type="ECO:0000313" key="1">
    <source>
        <dbReference type="EMBL" id="OGI77607.1"/>
    </source>
</evidence>
<dbReference type="Proteomes" id="UP000178374">
    <property type="component" value="Unassembled WGS sequence"/>
</dbReference>
<proteinExistence type="predicted"/>
<sequence>MKRKFLTQTEFKQTFQLGQRLTFYEKSPFNGIGNPDRLIFTATHWNESMVIQSATGTAYVCRLGSQEASLKFDVYSLSGTAIFNIKKKDIGYHHTDSLPSFMEEQAKEQGQDWIIHKTSEAIRTLSRSYQNETRENTSI</sequence>
<evidence type="ECO:0000313" key="2">
    <source>
        <dbReference type="Proteomes" id="UP000178374"/>
    </source>
</evidence>